<dbReference type="InterPro" id="IPR017905">
    <property type="entry name" value="ERV/ALR_sulphydryl_oxidase"/>
</dbReference>
<dbReference type="EC" id="1.8.3.2" evidence="6"/>
<evidence type="ECO:0000256" key="7">
    <source>
        <dbReference type="SAM" id="MobiDB-lite"/>
    </source>
</evidence>
<dbReference type="GeneID" id="106473429"/>
<evidence type="ECO:0000313" key="10">
    <source>
        <dbReference type="RefSeq" id="XP_013789564.2"/>
    </source>
</evidence>
<evidence type="ECO:0000256" key="5">
    <source>
        <dbReference type="ARBA" id="ARBA00023157"/>
    </source>
</evidence>
<sequence length="121" mass="13733">MEATTNSNSGQGNINNETFTAKGERKVPCRACTDFKTWAKHQGMNFSSILGSSRTMPNHECPLDKDELGRNTWSLLHTMAAYYPDKPSFSDQEDMKKFVTIFSKFYPCDYCAADLRENSLN</sequence>
<keyword evidence="5" id="KW-1015">Disulfide bond</keyword>
<dbReference type="PANTHER" id="PTHR12645:SF0">
    <property type="entry name" value="FAD-LINKED SULFHYDRYL OXIDASE ALR"/>
    <property type="match status" value="1"/>
</dbReference>
<protein>
    <recommendedName>
        <fullName evidence="6">Sulfhydryl oxidase</fullName>
        <ecNumber evidence="6">1.8.3.2</ecNumber>
    </recommendedName>
</protein>
<feature type="region of interest" description="Disordered" evidence="7">
    <location>
        <begin position="1"/>
        <end position="20"/>
    </location>
</feature>
<organism evidence="9 10">
    <name type="scientific">Limulus polyphemus</name>
    <name type="common">Atlantic horseshoe crab</name>
    <dbReference type="NCBI Taxonomy" id="6850"/>
    <lineage>
        <taxon>Eukaryota</taxon>
        <taxon>Metazoa</taxon>
        <taxon>Ecdysozoa</taxon>
        <taxon>Arthropoda</taxon>
        <taxon>Chelicerata</taxon>
        <taxon>Merostomata</taxon>
        <taxon>Xiphosura</taxon>
        <taxon>Limulidae</taxon>
        <taxon>Limulus</taxon>
    </lineage>
</organism>
<evidence type="ECO:0000259" key="8">
    <source>
        <dbReference type="PROSITE" id="PS51324"/>
    </source>
</evidence>
<evidence type="ECO:0000256" key="2">
    <source>
        <dbReference type="ARBA" id="ARBA00022630"/>
    </source>
</evidence>
<feature type="domain" description="ERV/ALR sulfhydryl oxidase" evidence="8">
    <location>
        <begin position="61"/>
        <end position="121"/>
    </location>
</feature>
<dbReference type="InterPro" id="IPR039799">
    <property type="entry name" value="ALR/ERV"/>
</dbReference>
<dbReference type="SUPFAM" id="SSF69000">
    <property type="entry name" value="FAD-dependent thiol oxidase"/>
    <property type="match status" value="1"/>
</dbReference>
<feature type="compositionally biased region" description="Polar residues" evidence="7">
    <location>
        <begin position="1"/>
        <end position="19"/>
    </location>
</feature>
<dbReference type="Pfam" id="PF04777">
    <property type="entry name" value="Evr1_Alr"/>
    <property type="match status" value="1"/>
</dbReference>
<evidence type="ECO:0000256" key="1">
    <source>
        <dbReference type="ARBA" id="ARBA00001974"/>
    </source>
</evidence>
<accession>A0ABM1BVN1</accession>
<name>A0ABM1BVN1_LIMPO</name>
<dbReference type="Proteomes" id="UP000694941">
    <property type="component" value="Unplaced"/>
</dbReference>
<dbReference type="PANTHER" id="PTHR12645">
    <property type="entry name" value="ALR/ERV"/>
    <property type="match status" value="1"/>
</dbReference>
<evidence type="ECO:0000256" key="4">
    <source>
        <dbReference type="ARBA" id="ARBA00023002"/>
    </source>
</evidence>
<evidence type="ECO:0000256" key="6">
    <source>
        <dbReference type="RuleBase" id="RU371123"/>
    </source>
</evidence>
<dbReference type="Gene3D" id="1.20.120.310">
    <property type="entry name" value="ERV/ALR sulfhydryl oxidase domain"/>
    <property type="match status" value="1"/>
</dbReference>
<keyword evidence="9" id="KW-1185">Reference proteome</keyword>
<keyword evidence="3 6" id="KW-0274">FAD</keyword>
<gene>
    <name evidence="10" type="primary">LOC106473429</name>
</gene>
<keyword evidence="4 6" id="KW-0560">Oxidoreductase</keyword>
<reference evidence="10" key="1">
    <citation type="submission" date="2025-08" db="UniProtKB">
        <authorList>
            <consortium name="RefSeq"/>
        </authorList>
    </citation>
    <scope>IDENTIFICATION</scope>
    <source>
        <tissue evidence="10">Muscle</tissue>
    </source>
</reference>
<evidence type="ECO:0000256" key="3">
    <source>
        <dbReference type="ARBA" id="ARBA00022827"/>
    </source>
</evidence>
<dbReference type="InterPro" id="IPR036774">
    <property type="entry name" value="ERV/ALR_sulphydryl_oxid_sf"/>
</dbReference>
<proteinExistence type="predicted"/>
<dbReference type="PROSITE" id="PS51324">
    <property type="entry name" value="ERV_ALR"/>
    <property type="match status" value="1"/>
</dbReference>
<evidence type="ECO:0000313" key="9">
    <source>
        <dbReference type="Proteomes" id="UP000694941"/>
    </source>
</evidence>
<dbReference type="RefSeq" id="XP_013789564.2">
    <property type="nucleotide sequence ID" value="XM_013934110.2"/>
</dbReference>
<comment type="catalytic activity">
    <reaction evidence="6">
        <text>2 R'C(R)SH + O2 = R'C(R)S-S(R)CR' + H2O2</text>
        <dbReference type="Rhea" id="RHEA:17357"/>
        <dbReference type="ChEBI" id="CHEBI:15379"/>
        <dbReference type="ChEBI" id="CHEBI:16240"/>
        <dbReference type="ChEBI" id="CHEBI:16520"/>
        <dbReference type="ChEBI" id="CHEBI:17412"/>
        <dbReference type="EC" id="1.8.3.2"/>
    </reaction>
</comment>
<comment type="cofactor">
    <cofactor evidence="1 6">
        <name>FAD</name>
        <dbReference type="ChEBI" id="CHEBI:57692"/>
    </cofactor>
</comment>
<keyword evidence="2 6" id="KW-0285">Flavoprotein</keyword>